<name>A0A4Q7LUX4_9BURK</name>
<dbReference type="AlphaFoldDB" id="A0A4Q7LUX4"/>
<keyword evidence="9" id="KW-1185">Reference proteome</keyword>
<evidence type="ECO:0000256" key="2">
    <source>
        <dbReference type="ARBA" id="ARBA00022475"/>
    </source>
</evidence>
<keyword evidence="5" id="KW-1278">Translocase</keyword>
<evidence type="ECO:0000256" key="5">
    <source>
        <dbReference type="ARBA" id="ARBA00022967"/>
    </source>
</evidence>
<comment type="function">
    <text evidence="6">Part of the ABC transporter complex HmuTUV involved in hemin import. Responsible for energy coupling to the transport system.</text>
</comment>
<evidence type="ECO:0000259" key="7">
    <source>
        <dbReference type="PROSITE" id="PS50893"/>
    </source>
</evidence>
<dbReference type="InterPro" id="IPR027417">
    <property type="entry name" value="P-loop_NTPase"/>
</dbReference>
<evidence type="ECO:0000313" key="8">
    <source>
        <dbReference type="EMBL" id="RZS58062.1"/>
    </source>
</evidence>
<dbReference type="SUPFAM" id="SSF52540">
    <property type="entry name" value="P-loop containing nucleoside triphosphate hydrolases"/>
    <property type="match status" value="1"/>
</dbReference>
<evidence type="ECO:0000256" key="4">
    <source>
        <dbReference type="ARBA" id="ARBA00022840"/>
    </source>
</evidence>
<keyword evidence="4 8" id="KW-0067">ATP-binding</keyword>
<dbReference type="EMBL" id="SGWV01000007">
    <property type="protein sequence ID" value="RZS58062.1"/>
    <property type="molecule type" value="Genomic_DNA"/>
</dbReference>
<dbReference type="Proteomes" id="UP000293433">
    <property type="component" value="Unassembled WGS sequence"/>
</dbReference>
<keyword evidence="2" id="KW-1003">Cell membrane</keyword>
<dbReference type="PROSITE" id="PS00211">
    <property type="entry name" value="ABC_TRANSPORTER_1"/>
    <property type="match status" value="1"/>
</dbReference>
<evidence type="ECO:0000256" key="1">
    <source>
        <dbReference type="ARBA" id="ARBA00022448"/>
    </source>
</evidence>
<dbReference type="GO" id="GO:0016887">
    <property type="term" value="F:ATP hydrolysis activity"/>
    <property type="evidence" value="ECO:0007669"/>
    <property type="project" value="InterPro"/>
</dbReference>
<dbReference type="PANTHER" id="PTHR42794">
    <property type="entry name" value="HEMIN IMPORT ATP-BINDING PROTEIN HMUV"/>
    <property type="match status" value="1"/>
</dbReference>
<dbReference type="SMART" id="SM00382">
    <property type="entry name" value="AAA"/>
    <property type="match status" value="1"/>
</dbReference>
<feature type="domain" description="ABC transporter" evidence="7">
    <location>
        <begin position="5"/>
        <end position="239"/>
    </location>
</feature>
<dbReference type="InterPro" id="IPR003593">
    <property type="entry name" value="AAA+_ATPase"/>
</dbReference>
<keyword evidence="2" id="KW-0472">Membrane</keyword>
<dbReference type="OrthoDB" id="5296765at2"/>
<dbReference type="Pfam" id="PF00005">
    <property type="entry name" value="ABC_tran"/>
    <property type="match status" value="1"/>
</dbReference>
<sequence>MTALLDCIDLALAPTGSADPVLQHVHLSIGPGWTAIVGPNGAGKSTLLRGLAGLLAPRAGQIRLEGRDLAAMTSRERAVRIAWLAQQAEAGGDLTVRDVVMLGRLPQQGLFGAASAQDHAVVAQAMSDTECADWADRRLVDLSGGERQRALLARALAVQAPVLLLDEPTTHLDAPHQVALVRLMRQLGASRTVVSVLHDLGLALAADRLVVLAHGQVRAVGRRDDPAVHAALREVFGGAIRIERLGDEWLALPDLRLTR</sequence>
<evidence type="ECO:0000313" key="9">
    <source>
        <dbReference type="Proteomes" id="UP000293433"/>
    </source>
</evidence>
<comment type="caution">
    <text evidence="8">The sequence shown here is derived from an EMBL/GenBank/DDBJ whole genome shotgun (WGS) entry which is preliminary data.</text>
</comment>
<accession>A0A4Q7LUX4</accession>
<dbReference type="InterPro" id="IPR017871">
    <property type="entry name" value="ABC_transporter-like_CS"/>
</dbReference>
<dbReference type="PROSITE" id="PS50893">
    <property type="entry name" value="ABC_TRANSPORTER_2"/>
    <property type="match status" value="1"/>
</dbReference>
<dbReference type="InterPro" id="IPR003439">
    <property type="entry name" value="ABC_transporter-like_ATP-bd"/>
</dbReference>
<evidence type="ECO:0000256" key="6">
    <source>
        <dbReference type="ARBA" id="ARBA00037066"/>
    </source>
</evidence>
<keyword evidence="1" id="KW-0813">Transport</keyword>
<dbReference type="GO" id="GO:0005524">
    <property type="term" value="F:ATP binding"/>
    <property type="evidence" value="ECO:0007669"/>
    <property type="project" value="UniProtKB-KW"/>
</dbReference>
<reference evidence="8 9" key="1">
    <citation type="submission" date="2019-02" db="EMBL/GenBank/DDBJ databases">
        <title>Genomic Encyclopedia of Type Strains, Phase IV (KMG-IV): sequencing the most valuable type-strain genomes for metagenomic binning, comparative biology and taxonomic classification.</title>
        <authorList>
            <person name="Goeker M."/>
        </authorList>
    </citation>
    <scope>NUCLEOTIDE SEQUENCE [LARGE SCALE GENOMIC DNA]</scope>
    <source>
        <strain evidence="8 9">DSM 10617</strain>
    </source>
</reference>
<dbReference type="RefSeq" id="WP_130480249.1">
    <property type="nucleotide sequence ID" value="NZ_SGWV01000007.1"/>
</dbReference>
<gene>
    <name evidence="8" type="ORF">EV685_0339</name>
</gene>
<proteinExistence type="predicted"/>
<organism evidence="8 9">
    <name type="scientific">Sphaerotilus mobilis</name>
    <dbReference type="NCBI Taxonomy" id="47994"/>
    <lineage>
        <taxon>Bacteria</taxon>
        <taxon>Pseudomonadati</taxon>
        <taxon>Pseudomonadota</taxon>
        <taxon>Betaproteobacteria</taxon>
        <taxon>Burkholderiales</taxon>
        <taxon>Sphaerotilaceae</taxon>
        <taxon>Sphaerotilus</taxon>
    </lineage>
</organism>
<evidence type="ECO:0000256" key="3">
    <source>
        <dbReference type="ARBA" id="ARBA00022741"/>
    </source>
</evidence>
<dbReference type="PANTHER" id="PTHR42794:SF1">
    <property type="entry name" value="HEMIN IMPORT ATP-BINDING PROTEIN HMUV"/>
    <property type="match status" value="1"/>
</dbReference>
<protein>
    <submittedName>
        <fullName evidence="8">Iron complex transport system ATP-binding protein</fullName>
    </submittedName>
</protein>
<keyword evidence="3" id="KW-0547">Nucleotide-binding</keyword>
<dbReference type="Gene3D" id="3.40.50.300">
    <property type="entry name" value="P-loop containing nucleotide triphosphate hydrolases"/>
    <property type="match status" value="1"/>
</dbReference>